<dbReference type="Gene3D" id="1.10.3640.10">
    <property type="entry name" value="Semialdehyde dehydrogenase-like, C-terminal"/>
    <property type="match status" value="1"/>
</dbReference>
<keyword evidence="5" id="KW-1185">Reference proteome</keyword>
<organism evidence="4 5">
    <name type="scientific">Buttiauxella warmboldiae</name>
    <dbReference type="NCBI Taxonomy" id="82993"/>
    <lineage>
        <taxon>Bacteria</taxon>
        <taxon>Pseudomonadati</taxon>
        <taxon>Pseudomonadota</taxon>
        <taxon>Gammaproteobacteria</taxon>
        <taxon>Enterobacterales</taxon>
        <taxon>Enterobacteriaceae</taxon>
        <taxon>Buttiauxella</taxon>
    </lineage>
</organism>
<dbReference type="InterPro" id="IPR031663">
    <property type="entry name" value="PGDH_C"/>
</dbReference>
<dbReference type="AlphaFoldDB" id="A0A3N5DNS1"/>
<name>A0A3N5DNS1_9ENTR</name>
<accession>A0A3N5DNS1</accession>
<dbReference type="InterPro" id="IPR037161">
    <property type="entry name" value="Semialdehyde_DH-like_C"/>
</dbReference>
<dbReference type="InterPro" id="IPR036291">
    <property type="entry name" value="NAD(P)-bd_dom_sf"/>
</dbReference>
<dbReference type="InterPro" id="IPR006115">
    <property type="entry name" value="6PGDH_NADP-bd"/>
</dbReference>
<dbReference type="InterPro" id="IPR050812">
    <property type="entry name" value="Preph/Arog_dehydrog"/>
</dbReference>
<proteinExistence type="predicted"/>
<reference evidence="4 5" key="1">
    <citation type="submission" date="2018-11" db="EMBL/GenBank/DDBJ databases">
        <title>Draft genome sequence of Buttiauxella warmboldiae CCUG 35512.</title>
        <authorList>
            <person name="Salva-Serra F."/>
            <person name="Marathe N."/>
            <person name="Moore E."/>
            <person name="Svensson L."/>
            <person name="Engstrom-Jakobsson H."/>
        </authorList>
    </citation>
    <scope>NUCLEOTIDE SEQUENCE [LARGE SCALE GENOMIC DNA]</scope>
    <source>
        <strain evidence="4 5">CCUG 35512</strain>
    </source>
</reference>
<dbReference type="SUPFAM" id="SSF51735">
    <property type="entry name" value="NAD(P)-binding Rossmann-fold domains"/>
    <property type="match status" value="1"/>
</dbReference>
<dbReference type="GO" id="GO:0070403">
    <property type="term" value="F:NAD+ binding"/>
    <property type="evidence" value="ECO:0007669"/>
    <property type="project" value="TreeGrafter"/>
</dbReference>
<dbReference type="OrthoDB" id="1677316at2"/>
<feature type="domain" description="Phosphogluconate dehydrogenase (decarboxylating) C-terminal" evidence="3">
    <location>
        <begin position="120"/>
        <end position="273"/>
    </location>
</feature>
<dbReference type="Pfam" id="PF16896">
    <property type="entry name" value="PGDH_C"/>
    <property type="match status" value="1"/>
</dbReference>
<evidence type="ECO:0000259" key="3">
    <source>
        <dbReference type="Pfam" id="PF16896"/>
    </source>
</evidence>
<dbReference type="EMBL" id="RPOH01000021">
    <property type="protein sequence ID" value="RPH29257.1"/>
    <property type="molecule type" value="Genomic_DNA"/>
</dbReference>
<dbReference type="PANTHER" id="PTHR21363">
    <property type="entry name" value="PREPHENATE DEHYDROGENASE"/>
    <property type="match status" value="1"/>
</dbReference>
<dbReference type="RefSeq" id="WP_124023328.1">
    <property type="nucleotide sequence ID" value="NZ_RPOH01000021.1"/>
</dbReference>
<evidence type="ECO:0000313" key="4">
    <source>
        <dbReference type="EMBL" id="RPH29257.1"/>
    </source>
</evidence>
<evidence type="ECO:0000256" key="1">
    <source>
        <dbReference type="ARBA" id="ARBA00023002"/>
    </source>
</evidence>
<dbReference type="GO" id="GO:0008977">
    <property type="term" value="F:prephenate dehydrogenase (NAD+) activity"/>
    <property type="evidence" value="ECO:0007669"/>
    <property type="project" value="TreeGrafter"/>
</dbReference>
<comment type="caution">
    <text evidence="4">The sequence shown here is derived from an EMBL/GenBank/DDBJ whole genome shotgun (WGS) entry which is preliminary data.</text>
</comment>
<evidence type="ECO:0000259" key="2">
    <source>
        <dbReference type="Pfam" id="PF03446"/>
    </source>
</evidence>
<sequence length="275" mass="30671">MKITLFGAGGKMGQRLTRNLKKSNFNVDYVELNQKNRETLWSSFHVEATESAQNINESDFVILAVPDTLLAQIGNSLIPSFKPGATVFVLDPAVAYANKLQLRNDINIFISHPCHPPVINDEVDEKAKYDFFGGVYAKQPIVNCMYHGDDSIYPVAESIAKVMYGPVTRSHRVSVEHFALLEPGLVETISSTFLVSIKEAMDHLVAQGIDGKCIHDFLMGHLNIQIAVIFGYLDIQFSDAANKAVENARNKLLKESWMDILSKKEIEESVKQIIS</sequence>
<gene>
    <name evidence="4" type="ORF">EHN07_06300</name>
</gene>
<dbReference type="Proteomes" id="UP000268615">
    <property type="component" value="Unassembled WGS sequence"/>
</dbReference>
<evidence type="ECO:0000313" key="5">
    <source>
        <dbReference type="Proteomes" id="UP000268615"/>
    </source>
</evidence>
<feature type="domain" description="6-phosphogluconate dehydrogenase NADP-binding" evidence="2">
    <location>
        <begin position="3"/>
        <end position="86"/>
    </location>
</feature>
<dbReference type="Pfam" id="PF03446">
    <property type="entry name" value="NAD_binding_2"/>
    <property type="match status" value="1"/>
</dbReference>
<protein>
    <submittedName>
        <fullName evidence="4">Semialdehyde dehydrogenase</fullName>
    </submittedName>
</protein>
<dbReference type="GO" id="GO:0050661">
    <property type="term" value="F:NADP binding"/>
    <property type="evidence" value="ECO:0007669"/>
    <property type="project" value="InterPro"/>
</dbReference>
<keyword evidence="1" id="KW-0560">Oxidoreductase</keyword>
<dbReference type="GO" id="GO:0006571">
    <property type="term" value="P:tyrosine biosynthetic process"/>
    <property type="evidence" value="ECO:0007669"/>
    <property type="project" value="TreeGrafter"/>
</dbReference>
<dbReference type="Gene3D" id="3.40.50.720">
    <property type="entry name" value="NAD(P)-binding Rossmann-like Domain"/>
    <property type="match status" value="1"/>
</dbReference>
<dbReference type="PANTHER" id="PTHR21363:SF0">
    <property type="entry name" value="PREPHENATE DEHYDROGENASE [NADP(+)]"/>
    <property type="match status" value="1"/>
</dbReference>